<evidence type="ECO:0000313" key="1">
    <source>
        <dbReference type="EMBL" id="MBD7955585.1"/>
    </source>
</evidence>
<gene>
    <name evidence="1" type="ORF">H9654_15395</name>
</gene>
<keyword evidence="2" id="KW-1185">Reference proteome</keyword>
<dbReference type="InterPro" id="IPR008966">
    <property type="entry name" value="Adhesion_dom_sf"/>
</dbReference>
<reference evidence="1 2" key="1">
    <citation type="submission" date="2020-08" db="EMBL/GenBank/DDBJ databases">
        <title>A Genomic Blueprint of the Chicken Gut Microbiome.</title>
        <authorList>
            <person name="Gilroy R."/>
            <person name="Ravi A."/>
            <person name="Getino M."/>
            <person name="Pursley I."/>
            <person name="Horton D.L."/>
            <person name="Alikhan N.-F."/>
            <person name="Baker D."/>
            <person name="Gharbi K."/>
            <person name="Hall N."/>
            <person name="Watson M."/>
            <person name="Adriaenssens E.M."/>
            <person name="Foster-Nyarko E."/>
            <person name="Jarju S."/>
            <person name="Secka A."/>
            <person name="Antonio M."/>
            <person name="Oren A."/>
            <person name="Chaudhuri R."/>
            <person name="La Ragione R.M."/>
            <person name="Hildebrand F."/>
            <person name="Pallen M.J."/>
        </authorList>
    </citation>
    <scope>NUCLEOTIDE SEQUENCE [LARGE SCALE GENOMIC DNA]</scope>
    <source>
        <strain evidence="1 2">Sa5BUN4</strain>
    </source>
</reference>
<protein>
    <submittedName>
        <fullName evidence="1">Fimbrial protein</fullName>
    </submittedName>
</protein>
<sequence>MMAAHLAHEGDTALEQAIDVHMECPFDGIGVVLSLGDAGSASNQGSELTPASGSTAGGVRLQVLRNGAPVKFHQTWVHGNSTKGGQVIPLSVRYRRTKEPLSAGLIVGEAVLKADYR</sequence>
<dbReference type="EMBL" id="JACSQS010000019">
    <property type="protein sequence ID" value="MBD7955585.1"/>
    <property type="molecule type" value="Genomic_DNA"/>
</dbReference>
<dbReference type="AlphaFoldDB" id="A0A8X8K407"/>
<dbReference type="GO" id="GO:0007155">
    <property type="term" value="P:cell adhesion"/>
    <property type="evidence" value="ECO:0007669"/>
    <property type="project" value="InterPro"/>
</dbReference>
<dbReference type="Gene3D" id="2.60.40.1090">
    <property type="entry name" value="Fimbrial-type adhesion domain"/>
    <property type="match status" value="1"/>
</dbReference>
<accession>A0A8X8K407</accession>
<name>A0A8X8K407_9GAMM</name>
<comment type="caution">
    <text evidence="1">The sequence shown here is derived from an EMBL/GenBank/DDBJ whole genome shotgun (WGS) entry which is preliminary data.</text>
</comment>
<organism evidence="1 2">
    <name type="scientific">Stenotrophomonas lacuserhaii</name>
    <dbReference type="NCBI Taxonomy" id="2760084"/>
    <lineage>
        <taxon>Bacteria</taxon>
        <taxon>Pseudomonadati</taxon>
        <taxon>Pseudomonadota</taxon>
        <taxon>Gammaproteobacteria</taxon>
        <taxon>Lysobacterales</taxon>
        <taxon>Lysobacteraceae</taxon>
        <taxon>Stenotrophomonas</taxon>
    </lineage>
</organism>
<evidence type="ECO:0000313" key="2">
    <source>
        <dbReference type="Proteomes" id="UP000636938"/>
    </source>
</evidence>
<proteinExistence type="predicted"/>
<dbReference type="SUPFAM" id="SSF49401">
    <property type="entry name" value="Bacterial adhesins"/>
    <property type="match status" value="1"/>
</dbReference>
<dbReference type="InterPro" id="IPR036937">
    <property type="entry name" value="Adhesion_dom_fimbrial_sf"/>
</dbReference>
<dbReference type="Proteomes" id="UP000636938">
    <property type="component" value="Unassembled WGS sequence"/>
</dbReference>
<dbReference type="GO" id="GO:0009289">
    <property type="term" value="C:pilus"/>
    <property type="evidence" value="ECO:0007669"/>
    <property type="project" value="InterPro"/>
</dbReference>